<reference evidence="3" key="1">
    <citation type="submission" date="2021-07" db="EMBL/GenBank/DDBJ databases">
        <authorList>
            <person name="Durling M."/>
        </authorList>
    </citation>
    <scope>NUCLEOTIDE SEQUENCE</scope>
</reference>
<dbReference type="PANTHER" id="PTHR38886">
    <property type="entry name" value="SESA DOMAIN-CONTAINING PROTEIN"/>
    <property type="match status" value="1"/>
</dbReference>
<keyword evidence="4" id="KW-1185">Reference proteome</keyword>
<dbReference type="InterPro" id="IPR054464">
    <property type="entry name" value="ULD_fung"/>
</dbReference>
<gene>
    <name evidence="3" type="ORF">HYALB_00005446</name>
</gene>
<dbReference type="PANTHER" id="PTHR38886:SF1">
    <property type="entry name" value="NACHT-NTPASE AND P-LOOP NTPASES N-TERMINAL DOMAIN-CONTAINING PROTEIN"/>
    <property type="match status" value="1"/>
</dbReference>
<dbReference type="EMBL" id="CAJVRM010000021">
    <property type="protein sequence ID" value="CAG8971550.1"/>
    <property type="molecule type" value="Genomic_DNA"/>
</dbReference>
<evidence type="ECO:0000259" key="2">
    <source>
        <dbReference type="Pfam" id="PF22893"/>
    </source>
</evidence>
<feature type="compositionally biased region" description="Basic and acidic residues" evidence="1">
    <location>
        <begin position="433"/>
        <end position="446"/>
    </location>
</feature>
<evidence type="ECO:0000313" key="4">
    <source>
        <dbReference type="Proteomes" id="UP000701801"/>
    </source>
</evidence>
<organism evidence="3 4">
    <name type="scientific">Hymenoscyphus albidus</name>
    <dbReference type="NCBI Taxonomy" id="595503"/>
    <lineage>
        <taxon>Eukaryota</taxon>
        <taxon>Fungi</taxon>
        <taxon>Dikarya</taxon>
        <taxon>Ascomycota</taxon>
        <taxon>Pezizomycotina</taxon>
        <taxon>Leotiomycetes</taxon>
        <taxon>Helotiales</taxon>
        <taxon>Helotiaceae</taxon>
        <taxon>Hymenoscyphus</taxon>
    </lineage>
</organism>
<accession>A0A9N9PXB1</accession>
<proteinExistence type="predicted"/>
<dbReference type="Pfam" id="PF22893">
    <property type="entry name" value="ULD_2"/>
    <property type="match status" value="1"/>
</dbReference>
<feature type="region of interest" description="Disordered" evidence="1">
    <location>
        <begin position="414"/>
        <end position="451"/>
    </location>
</feature>
<name>A0A9N9PXB1_9HELO</name>
<dbReference type="AlphaFoldDB" id="A0A9N9PXB1"/>
<sequence length="613" mass="69982">MAASFGFSAGDFIVVGQLVHQIARELRQNGEAAPEYQLLLPAKIDFLRLNAIRAAALSCQIPLQAFLKKISKFDNSLGIANARNLRFRGLPRRLQWSLAYRDDVKELRGKLGSFVATINLLLMTQAVAYITAADGEREETKCGLLAKILENRRRLEKVEDAVSESSSMQAEMGSRLQHQEAALQEVFLRTEITSSGLHDLTTESFIAAKQRQKLLTIATNTLFQATLGLLTLRDIAVQIRDLVSSFAKFTSDMRESVVFMISQFTRIFRILERLETKLADRICPPIVRFTDALGIDFALPYQACLQWASFQMILRAIFEGRPGKSRVDKGMFRIINTRTGRIANERSWHHVPIRENDHIEMSVVFKRLLIANAFCPFSGCESPVWHSGDTESRLVCHECGCSMNSDSFEEIKDEEKNYSSTGFPDVTNASYNHTKEPQENSQKDSHTGSMTESTDAERVYRIFCKITLSPILPGDLVEAYLDSLNSAQLLGNLTSVRLRLFPDFDREILLLIQNIENSLDRFREVKESFLVHHEKAEIGMSYCIRIACSYHKTMRDMRHHLDNDHPPQRQWLSMIENLHGQGGMTLTQRFQLFCALWDQIVFLIDEYKQCRNY</sequence>
<comment type="caution">
    <text evidence="3">The sequence shown here is derived from an EMBL/GenBank/DDBJ whole genome shotgun (WGS) entry which is preliminary data.</text>
</comment>
<feature type="compositionally biased region" description="Polar residues" evidence="1">
    <location>
        <begin position="418"/>
        <end position="432"/>
    </location>
</feature>
<evidence type="ECO:0000313" key="3">
    <source>
        <dbReference type="EMBL" id="CAG8971550.1"/>
    </source>
</evidence>
<dbReference type="Proteomes" id="UP000701801">
    <property type="component" value="Unassembled WGS sequence"/>
</dbReference>
<feature type="domain" description="Ubiquitin-like" evidence="2">
    <location>
        <begin position="286"/>
        <end position="366"/>
    </location>
</feature>
<dbReference type="OrthoDB" id="3045089at2759"/>
<protein>
    <recommendedName>
        <fullName evidence="2">Ubiquitin-like domain-containing protein</fullName>
    </recommendedName>
</protein>
<evidence type="ECO:0000256" key="1">
    <source>
        <dbReference type="SAM" id="MobiDB-lite"/>
    </source>
</evidence>